<proteinExistence type="predicted"/>
<sequence>MTTVSAALLCSTRTHTSSAGKPPVLFRLELCISGISNKYASIVYLIQAPAAYAMLGYRPSNTM</sequence>
<name>A0A0E9UAW0_ANGAN</name>
<reference evidence="1" key="1">
    <citation type="submission" date="2014-11" db="EMBL/GenBank/DDBJ databases">
        <authorList>
            <person name="Amaro Gonzalez C."/>
        </authorList>
    </citation>
    <scope>NUCLEOTIDE SEQUENCE</scope>
</reference>
<protein>
    <submittedName>
        <fullName evidence="1">Uncharacterized protein</fullName>
    </submittedName>
</protein>
<organism evidence="1">
    <name type="scientific">Anguilla anguilla</name>
    <name type="common">European freshwater eel</name>
    <name type="synonym">Muraena anguilla</name>
    <dbReference type="NCBI Taxonomy" id="7936"/>
    <lineage>
        <taxon>Eukaryota</taxon>
        <taxon>Metazoa</taxon>
        <taxon>Chordata</taxon>
        <taxon>Craniata</taxon>
        <taxon>Vertebrata</taxon>
        <taxon>Euteleostomi</taxon>
        <taxon>Actinopterygii</taxon>
        <taxon>Neopterygii</taxon>
        <taxon>Teleostei</taxon>
        <taxon>Anguilliformes</taxon>
        <taxon>Anguillidae</taxon>
        <taxon>Anguilla</taxon>
    </lineage>
</organism>
<dbReference type="EMBL" id="GBXM01046469">
    <property type="protein sequence ID" value="JAH62108.1"/>
    <property type="molecule type" value="Transcribed_RNA"/>
</dbReference>
<reference evidence="1" key="2">
    <citation type="journal article" date="2015" name="Fish Shellfish Immunol.">
        <title>Early steps in the European eel (Anguilla anguilla)-Vibrio vulnificus interaction in the gills: Role of the RtxA13 toxin.</title>
        <authorList>
            <person name="Callol A."/>
            <person name="Pajuelo D."/>
            <person name="Ebbesson L."/>
            <person name="Teles M."/>
            <person name="MacKenzie S."/>
            <person name="Amaro C."/>
        </authorList>
    </citation>
    <scope>NUCLEOTIDE SEQUENCE</scope>
</reference>
<accession>A0A0E9UAW0</accession>
<dbReference type="AlphaFoldDB" id="A0A0E9UAW0"/>
<evidence type="ECO:0000313" key="1">
    <source>
        <dbReference type="EMBL" id="JAH62108.1"/>
    </source>
</evidence>